<dbReference type="CDD" id="cd02663">
    <property type="entry name" value="Peptidase_C19G"/>
    <property type="match status" value="1"/>
</dbReference>
<feature type="region of interest" description="Disordered" evidence="9">
    <location>
        <begin position="133"/>
        <end position="218"/>
    </location>
</feature>
<evidence type="ECO:0000313" key="11">
    <source>
        <dbReference type="EMBL" id="CDO51409.1"/>
    </source>
</evidence>
<feature type="region of interest" description="Disordered" evidence="9">
    <location>
        <begin position="71"/>
        <end position="92"/>
    </location>
</feature>
<dbReference type="PROSITE" id="PS50235">
    <property type="entry name" value="USP_3"/>
    <property type="match status" value="1"/>
</dbReference>
<dbReference type="FunFam" id="3.90.70.10:FF:000075">
    <property type="entry name" value="Ubiquitin carboxyl-terminal hydrolase creB"/>
    <property type="match status" value="1"/>
</dbReference>
<evidence type="ECO:0000256" key="9">
    <source>
        <dbReference type="SAM" id="MobiDB-lite"/>
    </source>
</evidence>
<dbReference type="InterPro" id="IPR001394">
    <property type="entry name" value="Peptidase_C19_UCH"/>
</dbReference>
<organism evidence="11 12">
    <name type="scientific">Geotrichum candidum</name>
    <name type="common">Oospora lactis</name>
    <name type="synonym">Dipodascus geotrichum</name>
    <dbReference type="NCBI Taxonomy" id="1173061"/>
    <lineage>
        <taxon>Eukaryota</taxon>
        <taxon>Fungi</taxon>
        <taxon>Dikarya</taxon>
        <taxon>Ascomycota</taxon>
        <taxon>Saccharomycotina</taxon>
        <taxon>Dipodascomycetes</taxon>
        <taxon>Dipodascales</taxon>
        <taxon>Dipodascaceae</taxon>
        <taxon>Geotrichum</taxon>
    </lineage>
</organism>
<feature type="compositionally biased region" description="Low complexity" evidence="9">
    <location>
        <begin position="679"/>
        <end position="688"/>
    </location>
</feature>
<dbReference type="OrthoDB" id="27652at2759"/>
<evidence type="ECO:0000313" key="12">
    <source>
        <dbReference type="Proteomes" id="UP000242525"/>
    </source>
</evidence>
<comment type="similarity">
    <text evidence="2 8">Belongs to the peptidase C19 family.</text>
</comment>
<comment type="caution">
    <text evidence="11">The sequence shown here is derived from an EMBL/GenBank/DDBJ whole genome shotgun (WGS) entry which is preliminary data.</text>
</comment>
<feature type="compositionally biased region" description="Basic residues" evidence="9">
    <location>
        <begin position="846"/>
        <end position="860"/>
    </location>
</feature>
<dbReference type="PANTHER" id="PTHR24006">
    <property type="entry name" value="UBIQUITIN CARBOXYL-TERMINAL HYDROLASE"/>
    <property type="match status" value="1"/>
</dbReference>
<evidence type="ECO:0000259" key="10">
    <source>
        <dbReference type="PROSITE" id="PS50235"/>
    </source>
</evidence>
<reference evidence="11" key="1">
    <citation type="submission" date="2014-03" db="EMBL/GenBank/DDBJ databases">
        <authorList>
            <person name="Casaregola S."/>
        </authorList>
    </citation>
    <scope>NUCLEOTIDE SEQUENCE [LARGE SCALE GENOMIC DNA]</scope>
    <source>
        <strain evidence="11">CLIB 918</strain>
    </source>
</reference>
<evidence type="ECO:0000256" key="6">
    <source>
        <dbReference type="ARBA" id="ARBA00037075"/>
    </source>
</evidence>
<feature type="compositionally biased region" description="Low complexity" evidence="9">
    <location>
        <begin position="8"/>
        <end position="22"/>
    </location>
</feature>
<comment type="subunit">
    <text evidence="7">Interacts with creA, creC and qutD.</text>
</comment>
<dbReference type="PROSITE" id="PS00972">
    <property type="entry name" value="USP_1"/>
    <property type="match status" value="1"/>
</dbReference>
<feature type="compositionally biased region" description="Basic and acidic residues" evidence="9">
    <location>
        <begin position="813"/>
        <end position="833"/>
    </location>
</feature>
<comment type="catalytic activity">
    <reaction evidence="1 8">
        <text>Thiol-dependent hydrolysis of ester, thioester, amide, peptide and isopeptide bonds formed by the C-terminal Gly of ubiquitin (a 76-residue protein attached to proteins as an intracellular targeting signal).</text>
        <dbReference type="EC" id="3.4.19.12"/>
    </reaction>
</comment>
<evidence type="ECO:0000256" key="1">
    <source>
        <dbReference type="ARBA" id="ARBA00000707"/>
    </source>
</evidence>
<evidence type="ECO:0000256" key="3">
    <source>
        <dbReference type="ARBA" id="ARBA00022670"/>
    </source>
</evidence>
<evidence type="ECO:0000256" key="4">
    <source>
        <dbReference type="ARBA" id="ARBA00022801"/>
    </source>
</evidence>
<evidence type="ECO:0000256" key="7">
    <source>
        <dbReference type="ARBA" id="ARBA00038752"/>
    </source>
</evidence>
<accession>A0A0J9X2T2</accession>
<dbReference type="AlphaFoldDB" id="A0A0J9X2T2"/>
<feature type="compositionally biased region" description="Low complexity" evidence="9">
    <location>
        <begin position="180"/>
        <end position="201"/>
    </location>
</feature>
<feature type="region of interest" description="Disordered" evidence="9">
    <location>
        <begin position="624"/>
        <end position="860"/>
    </location>
</feature>
<feature type="compositionally biased region" description="Polar residues" evidence="9">
    <location>
        <begin position="624"/>
        <end position="642"/>
    </location>
</feature>
<evidence type="ECO:0000256" key="2">
    <source>
        <dbReference type="ARBA" id="ARBA00009085"/>
    </source>
</evidence>
<proteinExistence type="inferred from homology"/>
<keyword evidence="3 8" id="KW-0645">Protease</keyword>
<feature type="compositionally biased region" description="Low complexity" evidence="9">
    <location>
        <begin position="133"/>
        <end position="148"/>
    </location>
</feature>
<dbReference type="EMBL" id="CCBN010000001">
    <property type="protein sequence ID" value="CDO51409.1"/>
    <property type="molecule type" value="Genomic_DNA"/>
</dbReference>
<gene>
    <name evidence="11" type="ORF">BN980_GECA01s05719g</name>
</gene>
<dbReference type="PROSITE" id="PS00973">
    <property type="entry name" value="USP_2"/>
    <property type="match status" value="1"/>
</dbReference>
<dbReference type="GO" id="GO:0005829">
    <property type="term" value="C:cytosol"/>
    <property type="evidence" value="ECO:0007669"/>
    <property type="project" value="TreeGrafter"/>
</dbReference>
<keyword evidence="5 8" id="KW-0788">Thiol protease</keyword>
<dbReference type="GO" id="GO:0006508">
    <property type="term" value="P:proteolysis"/>
    <property type="evidence" value="ECO:0007669"/>
    <property type="project" value="UniProtKB-KW"/>
</dbReference>
<dbReference type="GO" id="GO:0005634">
    <property type="term" value="C:nucleus"/>
    <property type="evidence" value="ECO:0007669"/>
    <property type="project" value="TreeGrafter"/>
</dbReference>
<dbReference type="PANTHER" id="PTHR24006:SF733">
    <property type="entry name" value="RE52890P"/>
    <property type="match status" value="1"/>
</dbReference>
<evidence type="ECO:0000256" key="8">
    <source>
        <dbReference type="RuleBase" id="RU366025"/>
    </source>
</evidence>
<feature type="compositionally biased region" description="Polar residues" evidence="9">
    <location>
        <begin position="168"/>
        <end position="179"/>
    </location>
</feature>
<dbReference type="Proteomes" id="UP000242525">
    <property type="component" value="Unassembled WGS sequence"/>
</dbReference>
<dbReference type="EC" id="3.4.19.12" evidence="8"/>
<keyword evidence="4 8" id="KW-0378">Hydrolase</keyword>
<feature type="region of interest" description="Disordered" evidence="9">
    <location>
        <begin position="1"/>
        <end position="26"/>
    </location>
</feature>
<dbReference type="Gene3D" id="3.90.70.10">
    <property type="entry name" value="Cysteine proteinases"/>
    <property type="match status" value="2"/>
</dbReference>
<dbReference type="InterPro" id="IPR038765">
    <property type="entry name" value="Papain-like_cys_pep_sf"/>
</dbReference>
<name>A0A0J9X2T2_GEOCN</name>
<dbReference type="STRING" id="1173061.A0A0J9X2T2"/>
<feature type="compositionally biased region" description="Low complexity" evidence="9">
    <location>
        <begin position="643"/>
        <end position="665"/>
    </location>
</feature>
<sequence>MAPSVLPSTSSSTTTTNNNTSTHDVSHDTIADSAGKIFGMENFGNTCYCNSVIQCLYYSKPFREHVLNFPASPDTNDHPRRATVSGIQPHPFTVDPASAKISTSTGNAEALHVQTQAALHSAYQVKSNGYDHSSIIGNGNNNASGSQNESKKGSSESKSLGRRMSLFGKSSKNSSQAAVNTTNGSGPNNNTSSDTNSNPSSEKLHEQVNDSQDNEGQSKLADAMSNIFDSNNQTSYVTAKLLYPGLSGISLGVRYPGQNIPVVGFTEDPFATQETRKRSALVKGPIINLDLSYSDTYKMKESLFTTLKDIFECMAENQSRIGVVSPAKLIEVLKRENELFRSSMHQDAHEFLNFLLNEVIENIDRQNRLIGSSDTGVSVNAMPKPSGSTTPTGARWVHDLFEGLLTSETKCLTCETVSRRDEQFLDLSLDIERNSSVTACLRQFSASEMLCERNKFNCDHCGGLHEAEKRMKVKKLPKILALHLKRFKYTEDLQRNVKLFHRVVYPRHLRLDNTTHDAQDNDKLYELYAVVVHIGGGPYHGHYVSVVKTETAGWLLFDDEMVEGVDPTYVFNFFGDNKGLATAYVLFYQETTQEQLERDNLYTNCAPMGANSTTVFNTPAATATPSVNPSATGLSYTNPSSISNTNAPPSSVASPTPVSAIPSTTHFDTQSSYSDRSDSVPIPSSHSSQILSQLAGSVSPKASGSLAPPKRTKPSESGLVDPFEDPPSSSSHLPPIEDTYEQAAEVETKSPQRPFSTSYTSTNAASSTGGNGLSKFKSSSSNRKSFGGSSNGNHSNSSHSSSNGLGSGIQFWKKKEQKDNDNDHNGDTGHLERPTGAPQSHSATVAKKKSRHLSFSFKKH</sequence>
<dbReference type="SUPFAM" id="SSF54001">
    <property type="entry name" value="Cysteine proteinases"/>
    <property type="match status" value="1"/>
</dbReference>
<dbReference type="InterPro" id="IPR018200">
    <property type="entry name" value="USP_CS"/>
</dbReference>
<evidence type="ECO:0000256" key="5">
    <source>
        <dbReference type="ARBA" id="ARBA00022807"/>
    </source>
</evidence>
<feature type="domain" description="USP" evidence="10">
    <location>
        <begin position="38"/>
        <end position="591"/>
    </location>
</feature>
<feature type="compositionally biased region" description="Polar residues" evidence="9">
    <location>
        <begin position="689"/>
        <end position="702"/>
    </location>
</feature>
<feature type="compositionally biased region" description="Low complexity" evidence="9">
    <location>
        <begin position="756"/>
        <end position="804"/>
    </location>
</feature>
<keyword evidence="8" id="KW-0833">Ubl conjugation pathway</keyword>
<protein>
    <recommendedName>
        <fullName evidence="8">Ubiquitin carboxyl-terminal hydrolase</fullName>
        <ecNumber evidence="8">3.4.19.12</ecNumber>
    </recommendedName>
</protein>
<dbReference type="GO" id="GO:0016579">
    <property type="term" value="P:protein deubiquitination"/>
    <property type="evidence" value="ECO:0007669"/>
    <property type="project" value="InterPro"/>
</dbReference>
<dbReference type="InterPro" id="IPR050164">
    <property type="entry name" value="Peptidase_C19"/>
</dbReference>
<dbReference type="InterPro" id="IPR028889">
    <property type="entry name" value="USP"/>
</dbReference>
<dbReference type="GO" id="GO:0004843">
    <property type="term" value="F:cysteine-type deubiquitinase activity"/>
    <property type="evidence" value="ECO:0007669"/>
    <property type="project" value="UniProtKB-UniRule"/>
</dbReference>
<dbReference type="Pfam" id="PF00443">
    <property type="entry name" value="UCH"/>
    <property type="match status" value="1"/>
</dbReference>
<comment type="function">
    <text evidence="6">Ubiquitin thioesterase component of the regulatory network controlling carbon source utilization through ubiquitination and deubiquitination involving creA, creB, creC, creD and acrB. Deubiquitinates the creA catabolic repressor and the quinate permease qutD. Also plays a role in response to carbon starvation and the control of extracellular proteases activity.</text>
</comment>
<keyword evidence="12" id="KW-1185">Reference proteome</keyword>